<dbReference type="KEGG" id="lfa:LFA_2773"/>
<dbReference type="Proteomes" id="UP000032430">
    <property type="component" value="Chromosome I"/>
</dbReference>
<evidence type="ECO:0000313" key="3">
    <source>
        <dbReference type="Proteomes" id="UP000032430"/>
    </source>
</evidence>
<evidence type="ECO:0000313" key="2">
    <source>
        <dbReference type="EMBL" id="CEG58137.1"/>
    </source>
</evidence>
<proteinExistence type="predicted"/>
<gene>
    <name evidence="2" type="ORF">LFA_2773</name>
</gene>
<dbReference type="EMBL" id="LN614827">
    <property type="protein sequence ID" value="CEG58137.1"/>
    <property type="molecule type" value="Genomic_DNA"/>
</dbReference>
<dbReference type="OrthoDB" id="5639485at2"/>
<dbReference type="InterPro" id="IPR009875">
    <property type="entry name" value="PilZ_domain"/>
</dbReference>
<name>A0A098G6N3_9GAMM</name>
<dbReference type="HOGENOM" id="CLU_2287987_0_0_6"/>
<dbReference type="AlphaFoldDB" id="A0A098G6N3"/>
<dbReference type="Gene3D" id="2.40.10.430">
    <property type="match status" value="1"/>
</dbReference>
<dbReference type="Pfam" id="PF22006">
    <property type="entry name" value="PilZ-like"/>
    <property type="match status" value="1"/>
</dbReference>
<dbReference type="GO" id="GO:0035438">
    <property type="term" value="F:cyclic-di-GMP binding"/>
    <property type="evidence" value="ECO:0007669"/>
    <property type="project" value="InterPro"/>
</dbReference>
<organism evidence="2 3">
    <name type="scientific">Legionella fallonii LLAP-10</name>
    <dbReference type="NCBI Taxonomy" id="1212491"/>
    <lineage>
        <taxon>Bacteria</taxon>
        <taxon>Pseudomonadati</taxon>
        <taxon>Pseudomonadota</taxon>
        <taxon>Gammaproteobacteria</taxon>
        <taxon>Legionellales</taxon>
        <taxon>Legionellaceae</taxon>
        <taxon>Legionella</taxon>
    </lineage>
</organism>
<accession>A0A098G6N3</accession>
<evidence type="ECO:0000259" key="1">
    <source>
        <dbReference type="Pfam" id="PF22006"/>
    </source>
</evidence>
<dbReference type="RefSeq" id="WP_045096519.1">
    <property type="nucleotide sequence ID" value="NZ_LN614827.1"/>
</dbReference>
<reference evidence="3" key="1">
    <citation type="submission" date="2014-09" db="EMBL/GenBank/DDBJ databases">
        <authorList>
            <person name="Gomez-Valero L."/>
        </authorList>
    </citation>
    <scope>NUCLEOTIDE SEQUENCE [LARGE SCALE GENOMIC DNA]</scope>
    <source>
        <strain evidence="3">ATCC700992</strain>
    </source>
</reference>
<feature type="domain" description="PilZ" evidence="1">
    <location>
        <begin position="9"/>
        <end position="97"/>
    </location>
</feature>
<sequence>MDERRGFFRIKNKGIIHAKTSNGSLDIINISSSGALVIKNNRDVGQQGIIELSIHNFSMLLHYEISKVQKNTMVLTFKNEDEIDKLFLVLKNLRDEHSKQAYNRP</sequence>
<protein>
    <recommendedName>
        <fullName evidence="1">PilZ domain-containing protein</fullName>
    </recommendedName>
</protein>
<keyword evidence="3" id="KW-1185">Reference proteome</keyword>